<dbReference type="Gene3D" id="3.10.180.10">
    <property type="entry name" value="2,3-Dihydroxybiphenyl 1,2-Dioxygenase, domain 1"/>
    <property type="match status" value="1"/>
</dbReference>
<dbReference type="EMBL" id="SLWM01000029">
    <property type="protein sequence ID" value="TCO11667.1"/>
    <property type="molecule type" value="Genomic_DNA"/>
</dbReference>
<name>A0ABY2B8Q1_9ACTN</name>
<dbReference type="InterPro" id="IPR037523">
    <property type="entry name" value="VOC_core"/>
</dbReference>
<dbReference type="SUPFAM" id="SSF54593">
    <property type="entry name" value="Glyoxalase/Bleomycin resistance protein/Dihydroxybiphenyl dioxygenase"/>
    <property type="match status" value="1"/>
</dbReference>
<evidence type="ECO:0000313" key="3">
    <source>
        <dbReference type="Proteomes" id="UP000295818"/>
    </source>
</evidence>
<feature type="domain" description="VOC" evidence="1">
    <location>
        <begin position="4"/>
        <end position="116"/>
    </location>
</feature>
<dbReference type="PANTHER" id="PTHR33993">
    <property type="entry name" value="GLYOXALASE-RELATED"/>
    <property type="match status" value="1"/>
</dbReference>
<dbReference type="InterPro" id="IPR029068">
    <property type="entry name" value="Glyas_Bleomycin-R_OHBP_Dase"/>
</dbReference>
<dbReference type="InterPro" id="IPR004360">
    <property type="entry name" value="Glyas_Fos-R_dOase_dom"/>
</dbReference>
<accession>A0ABY2B8Q1</accession>
<evidence type="ECO:0000259" key="1">
    <source>
        <dbReference type="PROSITE" id="PS51819"/>
    </source>
</evidence>
<proteinExistence type="predicted"/>
<reference evidence="2 3" key="1">
    <citation type="journal article" date="2015" name="Stand. Genomic Sci.">
        <title>Genomic Encyclopedia of Bacterial and Archaeal Type Strains, Phase III: the genomes of soil and plant-associated and newly described type strains.</title>
        <authorList>
            <person name="Whitman W.B."/>
            <person name="Woyke T."/>
            <person name="Klenk H.P."/>
            <person name="Zhou Y."/>
            <person name="Lilburn T.G."/>
            <person name="Beck B.J."/>
            <person name="De Vos P."/>
            <person name="Vandamme P."/>
            <person name="Eisen J.A."/>
            <person name="Garrity G."/>
            <person name="Hugenholtz P."/>
            <person name="Kyrpides N.C."/>
        </authorList>
    </citation>
    <scope>NUCLEOTIDE SEQUENCE [LARGE SCALE GENOMIC DNA]</scope>
    <source>
        <strain evidence="2 3">VKM Ac-2538</strain>
    </source>
</reference>
<organism evidence="2 3">
    <name type="scientific">Kribbella orskensis</name>
    <dbReference type="NCBI Taxonomy" id="2512216"/>
    <lineage>
        <taxon>Bacteria</taxon>
        <taxon>Bacillati</taxon>
        <taxon>Actinomycetota</taxon>
        <taxon>Actinomycetes</taxon>
        <taxon>Propionibacteriales</taxon>
        <taxon>Kribbellaceae</taxon>
        <taxon>Kribbella</taxon>
    </lineage>
</organism>
<dbReference type="PROSITE" id="PS51819">
    <property type="entry name" value="VOC"/>
    <property type="match status" value="1"/>
</dbReference>
<evidence type="ECO:0000313" key="2">
    <source>
        <dbReference type="EMBL" id="TCO11667.1"/>
    </source>
</evidence>
<dbReference type="CDD" id="cd07247">
    <property type="entry name" value="SgaA_N_like"/>
    <property type="match status" value="1"/>
</dbReference>
<sequence length="127" mass="13219">MTKPVIHFEIGGRSLGRMTSFYSELFGWQLQPAGPEYSLVPAGEDGVGIGGGLLQTVGEMPPYVTVYVAVDDLAAMLGRAGELGGKTVVEPTTIPGVGQFAMFADPDGNIIGLLHQVAETPSAEAAR</sequence>
<gene>
    <name evidence="2" type="ORF">EV644_12935</name>
</gene>
<dbReference type="Proteomes" id="UP000295818">
    <property type="component" value="Unassembled WGS sequence"/>
</dbReference>
<comment type="caution">
    <text evidence="2">The sequence shown here is derived from an EMBL/GenBank/DDBJ whole genome shotgun (WGS) entry which is preliminary data.</text>
</comment>
<keyword evidence="3" id="KW-1185">Reference proteome</keyword>
<dbReference type="InterPro" id="IPR052164">
    <property type="entry name" value="Anthracycline_SecMetBiosynth"/>
</dbReference>
<dbReference type="Pfam" id="PF00903">
    <property type="entry name" value="Glyoxalase"/>
    <property type="match status" value="1"/>
</dbReference>
<protein>
    <recommendedName>
        <fullName evidence="1">VOC domain-containing protein</fullName>
    </recommendedName>
</protein>
<dbReference type="RefSeq" id="WP_132195970.1">
    <property type="nucleotide sequence ID" value="NZ_SLWM01000029.1"/>
</dbReference>
<dbReference type="PANTHER" id="PTHR33993:SF2">
    <property type="entry name" value="VOC DOMAIN-CONTAINING PROTEIN"/>
    <property type="match status" value="1"/>
</dbReference>